<dbReference type="Pfam" id="PF02527">
    <property type="entry name" value="GidB"/>
    <property type="match status" value="1"/>
</dbReference>
<feature type="binding site" evidence="6">
    <location>
        <position position="78"/>
    </location>
    <ligand>
        <name>S-adenosyl-L-methionine</name>
        <dbReference type="ChEBI" id="CHEBI:59789"/>
    </ligand>
</feature>
<evidence type="ECO:0000256" key="3">
    <source>
        <dbReference type="ARBA" id="ARBA00022603"/>
    </source>
</evidence>
<comment type="catalytic activity">
    <reaction evidence="6">
        <text>guanosine(527) in 16S rRNA + S-adenosyl-L-methionine = N(7)-methylguanosine(527) in 16S rRNA + S-adenosyl-L-homocysteine</text>
        <dbReference type="Rhea" id="RHEA:42732"/>
        <dbReference type="Rhea" id="RHEA-COMP:10209"/>
        <dbReference type="Rhea" id="RHEA-COMP:10210"/>
        <dbReference type="ChEBI" id="CHEBI:57856"/>
        <dbReference type="ChEBI" id="CHEBI:59789"/>
        <dbReference type="ChEBI" id="CHEBI:74269"/>
        <dbReference type="ChEBI" id="CHEBI:74480"/>
        <dbReference type="EC" id="2.1.1.170"/>
    </reaction>
</comment>
<evidence type="ECO:0000256" key="4">
    <source>
        <dbReference type="ARBA" id="ARBA00022679"/>
    </source>
</evidence>
<dbReference type="InterPro" id="IPR029063">
    <property type="entry name" value="SAM-dependent_MTases_sf"/>
</dbReference>
<dbReference type="GO" id="GO:0070043">
    <property type="term" value="F:rRNA (guanine-N7-)-methyltransferase activity"/>
    <property type="evidence" value="ECO:0007669"/>
    <property type="project" value="UniProtKB-UniRule"/>
</dbReference>
<dbReference type="Proteomes" id="UP000266385">
    <property type="component" value="Unassembled WGS sequence"/>
</dbReference>
<comment type="subcellular location">
    <subcellularLocation>
        <location evidence="6">Cytoplasm</location>
    </subcellularLocation>
</comment>
<comment type="caution">
    <text evidence="7">The sequence shown here is derived from an EMBL/GenBank/DDBJ whole genome shotgun (WGS) entry which is preliminary data.</text>
</comment>
<reference evidence="7 8" key="1">
    <citation type="submission" date="2018-08" db="EMBL/GenBank/DDBJ databases">
        <title>Henriciella mobilis sp. nov., isolated from seawater.</title>
        <authorList>
            <person name="Cheng H."/>
            <person name="Wu Y.-H."/>
            <person name="Xu X.-W."/>
            <person name="Guo L.-L."/>
        </authorList>
    </citation>
    <scope>NUCLEOTIDE SEQUENCE [LARGE SCALE GENOMIC DNA]</scope>
    <source>
        <strain evidence="7 8">JN25</strain>
    </source>
</reference>
<dbReference type="EC" id="2.1.1.170" evidence="6"/>
<keyword evidence="2 6" id="KW-0698">rRNA processing</keyword>
<keyword evidence="3 6" id="KW-0489">Methyltransferase</keyword>
<name>A0A399RKR8_9PROT</name>
<dbReference type="InterPro" id="IPR003682">
    <property type="entry name" value="rRNA_ssu_MeTfrase_G"/>
</dbReference>
<evidence type="ECO:0000256" key="2">
    <source>
        <dbReference type="ARBA" id="ARBA00022552"/>
    </source>
</evidence>
<dbReference type="EMBL" id="QWFX01000006">
    <property type="protein sequence ID" value="RIJ30369.1"/>
    <property type="molecule type" value="Genomic_DNA"/>
</dbReference>
<keyword evidence="5 6" id="KW-0949">S-adenosyl-L-methionine</keyword>
<organism evidence="7 8">
    <name type="scientific">Henriciella mobilis</name>
    <dbReference type="NCBI Taxonomy" id="2305467"/>
    <lineage>
        <taxon>Bacteria</taxon>
        <taxon>Pseudomonadati</taxon>
        <taxon>Pseudomonadota</taxon>
        <taxon>Alphaproteobacteria</taxon>
        <taxon>Hyphomonadales</taxon>
        <taxon>Hyphomonadaceae</taxon>
        <taxon>Henriciella</taxon>
    </lineage>
</organism>
<dbReference type="OrthoDB" id="9808773at2"/>
<comment type="similarity">
    <text evidence="6">Belongs to the methyltransferase superfamily. RNA methyltransferase RsmG family.</text>
</comment>
<feature type="binding site" evidence="6">
    <location>
        <position position="139"/>
    </location>
    <ligand>
        <name>S-adenosyl-L-methionine</name>
        <dbReference type="ChEBI" id="CHEBI:59789"/>
    </ligand>
</feature>
<evidence type="ECO:0000313" key="8">
    <source>
        <dbReference type="Proteomes" id="UP000266385"/>
    </source>
</evidence>
<feature type="binding site" evidence="6">
    <location>
        <position position="73"/>
    </location>
    <ligand>
        <name>S-adenosyl-L-methionine</name>
        <dbReference type="ChEBI" id="CHEBI:59789"/>
    </ligand>
</feature>
<dbReference type="SUPFAM" id="SSF53335">
    <property type="entry name" value="S-adenosyl-L-methionine-dependent methyltransferases"/>
    <property type="match status" value="1"/>
</dbReference>
<dbReference type="GO" id="GO:0005829">
    <property type="term" value="C:cytosol"/>
    <property type="evidence" value="ECO:0007669"/>
    <property type="project" value="TreeGrafter"/>
</dbReference>
<gene>
    <name evidence="6 7" type="primary">rsmG</name>
    <name evidence="7" type="ORF">D1223_06945</name>
</gene>
<proteinExistence type="inferred from homology"/>
<keyword evidence="8" id="KW-1185">Reference proteome</keyword>
<dbReference type="PANTHER" id="PTHR31760:SF0">
    <property type="entry name" value="S-ADENOSYL-L-METHIONINE-DEPENDENT METHYLTRANSFERASES SUPERFAMILY PROTEIN"/>
    <property type="match status" value="1"/>
</dbReference>
<dbReference type="AlphaFoldDB" id="A0A399RKR8"/>
<comment type="function">
    <text evidence="6">Specifically methylates the N7 position of guanine in position 527 of 16S rRNA.</text>
</comment>
<evidence type="ECO:0000256" key="5">
    <source>
        <dbReference type="ARBA" id="ARBA00022691"/>
    </source>
</evidence>
<dbReference type="Gene3D" id="3.40.50.150">
    <property type="entry name" value="Vaccinia Virus protein VP39"/>
    <property type="match status" value="1"/>
</dbReference>
<dbReference type="HAMAP" id="MF_00074">
    <property type="entry name" value="16SrRNA_methyltr_G"/>
    <property type="match status" value="1"/>
</dbReference>
<sequence length="206" mass="22561">MTELEAKRALNALGVSRETKVKLERYVGLLEQWRQRMNLIGPREMDHIWARHVFDCAQLIPVVGLDSQVLDIGSGAGFPGLVLACAAADGEGHVTMVESVGKKCAFLSAVISDLGLSASVSNNRVEALEVKPVDFVTARALAPLPRLIEYASAWIGKGATALFFKGEHWREELTQAQECWNLAYEAIPSRTNETGVILKIMEATRV</sequence>
<keyword evidence="1 6" id="KW-0963">Cytoplasm</keyword>
<keyword evidence="4 6" id="KW-0808">Transferase</keyword>
<evidence type="ECO:0000256" key="1">
    <source>
        <dbReference type="ARBA" id="ARBA00022490"/>
    </source>
</evidence>
<protein>
    <recommendedName>
        <fullName evidence="6">Ribosomal RNA small subunit methyltransferase G</fullName>
        <ecNumber evidence="6">2.1.1.170</ecNumber>
    </recommendedName>
    <alternativeName>
        <fullName evidence="6">16S rRNA 7-methylguanosine methyltransferase</fullName>
        <shortName evidence="6">16S rRNA m7G methyltransferase</shortName>
    </alternativeName>
</protein>
<comment type="caution">
    <text evidence="6">Lacks conserved residue(s) required for the propagation of feature annotation.</text>
</comment>
<evidence type="ECO:0000256" key="6">
    <source>
        <dbReference type="HAMAP-Rule" id="MF_00074"/>
    </source>
</evidence>
<evidence type="ECO:0000313" key="7">
    <source>
        <dbReference type="EMBL" id="RIJ30369.1"/>
    </source>
</evidence>
<feature type="binding site" evidence="6">
    <location>
        <begin position="125"/>
        <end position="126"/>
    </location>
    <ligand>
        <name>S-adenosyl-L-methionine</name>
        <dbReference type="ChEBI" id="CHEBI:59789"/>
    </ligand>
</feature>
<dbReference type="RefSeq" id="WP_119375688.1">
    <property type="nucleotide sequence ID" value="NZ_QWFX01000006.1"/>
</dbReference>
<dbReference type="PANTHER" id="PTHR31760">
    <property type="entry name" value="S-ADENOSYL-L-METHIONINE-DEPENDENT METHYLTRANSFERASES SUPERFAMILY PROTEIN"/>
    <property type="match status" value="1"/>
</dbReference>
<dbReference type="PIRSF" id="PIRSF003078">
    <property type="entry name" value="GidB"/>
    <property type="match status" value="1"/>
</dbReference>
<accession>A0A399RKR8</accession>
<dbReference type="NCBIfam" id="TIGR00138">
    <property type="entry name" value="rsmG_gidB"/>
    <property type="match status" value="1"/>
</dbReference>